<keyword evidence="2" id="KW-1185">Reference proteome</keyword>
<organism evidence="1 2">
    <name type="scientific">Aegilops tauschii subsp. strangulata</name>
    <name type="common">Goatgrass</name>
    <dbReference type="NCBI Taxonomy" id="200361"/>
    <lineage>
        <taxon>Eukaryota</taxon>
        <taxon>Viridiplantae</taxon>
        <taxon>Streptophyta</taxon>
        <taxon>Embryophyta</taxon>
        <taxon>Tracheophyta</taxon>
        <taxon>Spermatophyta</taxon>
        <taxon>Magnoliopsida</taxon>
        <taxon>Liliopsida</taxon>
        <taxon>Poales</taxon>
        <taxon>Poaceae</taxon>
        <taxon>BOP clade</taxon>
        <taxon>Pooideae</taxon>
        <taxon>Triticodae</taxon>
        <taxon>Triticeae</taxon>
        <taxon>Triticinae</taxon>
        <taxon>Aegilops</taxon>
    </lineage>
</organism>
<dbReference type="Pfam" id="PF04078">
    <property type="entry name" value="Rcd1"/>
    <property type="match status" value="1"/>
</dbReference>
<reference evidence="1" key="3">
    <citation type="journal article" date="2017" name="Nature">
        <title>Genome sequence of the progenitor of the wheat D genome Aegilops tauschii.</title>
        <authorList>
            <person name="Luo M.C."/>
            <person name="Gu Y.Q."/>
            <person name="Puiu D."/>
            <person name="Wang H."/>
            <person name="Twardziok S.O."/>
            <person name="Deal K.R."/>
            <person name="Huo N."/>
            <person name="Zhu T."/>
            <person name="Wang L."/>
            <person name="Wang Y."/>
            <person name="McGuire P.E."/>
            <person name="Liu S."/>
            <person name="Long H."/>
            <person name="Ramasamy R.K."/>
            <person name="Rodriguez J.C."/>
            <person name="Van S.L."/>
            <person name="Yuan L."/>
            <person name="Wang Z."/>
            <person name="Xia Z."/>
            <person name="Xiao L."/>
            <person name="Anderson O.D."/>
            <person name="Ouyang S."/>
            <person name="Liang Y."/>
            <person name="Zimin A.V."/>
            <person name="Pertea G."/>
            <person name="Qi P."/>
            <person name="Bennetzen J.L."/>
            <person name="Dai X."/>
            <person name="Dawson M.W."/>
            <person name="Muller H.G."/>
            <person name="Kugler K."/>
            <person name="Rivarola-Duarte L."/>
            <person name="Spannagl M."/>
            <person name="Mayer K.F.X."/>
            <person name="Lu F.H."/>
            <person name="Bevan M.W."/>
            <person name="Leroy P."/>
            <person name="Li P."/>
            <person name="You F.M."/>
            <person name="Sun Q."/>
            <person name="Liu Z."/>
            <person name="Lyons E."/>
            <person name="Wicker T."/>
            <person name="Salzberg S.L."/>
            <person name="Devos K.M."/>
            <person name="Dvorak J."/>
        </authorList>
    </citation>
    <scope>NUCLEOTIDE SEQUENCE [LARGE SCALE GENOMIC DNA]</scope>
    <source>
        <strain evidence="1">cv. AL8/78</strain>
    </source>
</reference>
<sequence length="90" mass="9852">MGVIGALVKVATFIVQRIISDDLGLRYMCTNAERLLAVVQILAQMVNSERLLAVASVQRDPAKLVKHVIRCFHGLSADARGMRCIANHPP</sequence>
<dbReference type="InterPro" id="IPR007216">
    <property type="entry name" value="CNOT9"/>
</dbReference>
<evidence type="ECO:0000313" key="2">
    <source>
        <dbReference type="Proteomes" id="UP000015105"/>
    </source>
</evidence>
<dbReference type="GO" id="GO:0030014">
    <property type="term" value="C:CCR4-NOT complex"/>
    <property type="evidence" value="ECO:0007669"/>
    <property type="project" value="InterPro"/>
</dbReference>
<dbReference type="InterPro" id="IPR011989">
    <property type="entry name" value="ARM-like"/>
</dbReference>
<reference evidence="2" key="2">
    <citation type="journal article" date="2017" name="Nat. Plants">
        <title>The Aegilops tauschii genome reveals multiple impacts of transposons.</title>
        <authorList>
            <person name="Zhao G."/>
            <person name="Zou C."/>
            <person name="Li K."/>
            <person name="Wang K."/>
            <person name="Li T."/>
            <person name="Gao L."/>
            <person name="Zhang X."/>
            <person name="Wang H."/>
            <person name="Yang Z."/>
            <person name="Liu X."/>
            <person name="Jiang W."/>
            <person name="Mao L."/>
            <person name="Kong X."/>
            <person name="Jiao Y."/>
            <person name="Jia J."/>
        </authorList>
    </citation>
    <scope>NUCLEOTIDE SEQUENCE [LARGE SCALE GENOMIC DNA]</scope>
    <source>
        <strain evidence="2">cv. AL8/78</strain>
    </source>
</reference>
<evidence type="ECO:0000313" key="1">
    <source>
        <dbReference type="EnsemblPlants" id="AET4Gv20609400.3"/>
    </source>
</evidence>
<dbReference type="Gramene" id="AET4Gv20609400.3">
    <property type="protein sequence ID" value="AET4Gv20609400.3"/>
    <property type="gene ID" value="AET4Gv20609400"/>
</dbReference>
<dbReference type="PANTHER" id="PTHR12262">
    <property type="entry name" value="CCR4-NOT TRANSCRIPTION COMPLEX SUBUNIT 9"/>
    <property type="match status" value="1"/>
</dbReference>
<accession>A0A453IM81</accession>
<name>A0A453IM81_AEGTS</name>
<reference evidence="1" key="4">
    <citation type="submission" date="2019-03" db="UniProtKB">
        <authorList>
            <consortium name="EnsemblPlants"/>
        </authorList>
    </citation>
    <scope>IDENTIFICATION</scope>
</reference>
<reference evidence="2" key="1">
    <citation type="journal article" date="2014" name="Science">
        <title>Ancient hybridizations among the ancestral genomes of bread wheat.</title>
        <authorList>
            <consortium name="International Wheat Genome Sequencing Consortium,"/>
            <person name="Marcussen T."/>
            <person name="Sandve S.R."/>
            <person name="Heier L."/>
            <person name="Spannagl M."/>
            <person name="Pfeifer M."/>
            <person name="Jakobsen K.S."/>
            <person name="Wulff B.B."/>
            <person name="Steuernagel B."/>
            <person name="Mayer K.F."/>
            <person name="Olsen O.A."/>
        </authorList>
    </citation>
    <scope>NUCLEOTIDE SEQUENCE [LARGE SCALE GENOMIC DNA]</scope>
    <source>
        <strain evidence="2">cv. AL8/78</strain>
    </source>
</reference>
<dbReference type="EnsemblPlants" id="AET4Gv20609400.3">
    <property type="protein sequence ID" value="AET4Gv20609400.3"/>
    <property type="gene ID" value="AET4Gv20609400"/>
</dbReference>
<proteinExistence type="predicted"/>
<dbReference type="Proteomes" id="UP000015105">
    <property type="component" value="Chromosome 4D"/>
</dbReference>
<dbReference type="Gene3D" id="1.25.10.10">
    <property type="entry name" value="Leucine-rich Repeat Variant"/>
    <property type="match status" value="1"/>
</dbReference>
<dbReference type="AlphaFoldDB" id="A0A453IM81"/>
<dbReference type="GO" id="GO:0006402">
    <property type="term" value="P:mRNA catabolic process"/>
    <property type="evidence" value="ECO:0007669"/>
    <property type="project" value="InterPro"/>
</dbReference>
<protein>
    <submittedName>
        <fullName evidence="1">Uncharacterized protein</fullName>
    </submittedName>
</protein>
<reference evidence="1" key="5">
    <citation type="journal article" date="2021" name="G3 (Bethesda)">
        <title>Aegilops tauschii genome assembly Aet v5.0 features greater sequence contiguity and improved annotation.</title>
        <authorList>
            <person name="Wang L."/>
            <person name="Zhu T."/>
            <person name="Rodriguez J.C."/>
            <person name="Deal K.R."/>
            <person name="Dubcovsky J."/>
            <person name="McGuire P.E."/>
            <person name="Lux T."/>
            <person name="Spannagl M."/>
            <person name="Mayer K.F.X."/>
            <person name="Baldrich P."/>
            <person name="Meyers B.C."/>
            <person name="Huo N."/>
            <person name="Gu Y.Q."/>
            <person name="Zhou H."/>
            <person name="Devos K.M."/>
            <person name="Bennetzen J.L."/>
            <person name="Unver T."/>
            <person name="Budak H."/>
            <person name="Gulick P.J."/>
            <person name="Galiba G."/>
            <person name="Kalapos B."/>
            <person name="Nelson D.R."/>
            <person name="Li P."/>
            <person name="You F.M."/>
            <person name="Luo M.C."/>
            <person name="Dvorak J."/>
        </authorList>
    </citation>
    <scope>NUCLEOTIDE SEQUENCE [LARGE SCALE GENOMIC DNA]</scope>
    <source>
        <strain evidence="1">cv. AL8/78</strain>
    </source>
</reference>